<gene>
    <name evidence="12" type="ORF">PLOB_00039750</name>
</gene>
<protein>
    <recommendedName>
        <fullName evidence="11">G-protein coupled receptors family 1 profile domain-containing protein</fullName>
    </recommendedName>
</protein>
<accession>A0ABN8MXM8</accession>
<dbReference type="PANTHER" id="PTHR24249">
    <property type="entry name" value="HISTAMINE RECEPTOR-RELATED G-PROTEIN COUPLED RECEPTOR"/>
    <property type="match status" value="1"/>
</dbReference>
<evidence type="ECO:0000256" key="4">
    <source>
        <dbReference type="ARBA" id="ARBA00022989"/>
    </source>
</evidence>
<evidence type="ECO:0000313" key="13">
    <source>
        <dbReference type="Proteomes" id="UP001159405"/>
    </source>
</evidence>
<feature type="transmembrane region" description="Helical" evidence="10">
    <location>
        <begin position="306"/>
        <end position="325"/>
    </location>
</feature>
<reference evidence="12 13" key="1">
    <citation type="submission" date="2022-05" db="EMBL/GenBank/DDBJ databases">
        <authorList>
            <consortium name="Genoscope - CEA"/>
            <person name="William W."/>
        </authorList>
    </citation>
    <scope>NUCLEOTIDE SEQUENCE [LARGE SCALE GENOMIC DNA]</scope>
</reference>
<evidence type="ECO:0000256" key="3">
    <source>
        <dbReference type="ARBA" id="ARBA00022692"/>
    </source>
</evidence>
<keyword evidence="2" id="KW-1003">Cell membrane</keyword>
<evidence type="ECO:0000313" key="12">
    <source>
        <dbReference type="EMBL" id="CAH3038299.1"/>
    </source>
</evidence>
<keyword evidence="7 9" id="KW-0675">Receptor</keyword>
<feature type="transmembrane region" description="Helical" evidence="10">
    <location>
        <begin position="254"/>
        <end position="278"/>
    </location>
</feature>
<evidence type="ECO:0000256" key="1">
    <source>
        <dbReference type="ARBA" id="ARBA00004651"/>
    </source>
</evidence>
<feature type="transmembrane region" description="Helical" evidence="10">
    <location>
        <begin position="35"/>
        <end position="60"/>
    </location>
</feature>
<keyword evidence="13" id="KW-1185">Reference proteome</keyword>
<feature type="domain" description="G-protein coupled receptors family 1 profile" evidence="11">
    <location>
        <begin position="391"/>
        <end position="596"/>
    </location>
</feature>
<feature type="transmembrane region" description="Helical" evidence="10">
    <location>
        <begin position="868"/>
        <end position="887"/>
    </location>
</feature>
<dbReference type="EMBL" id="CALNXK010000006">
    <property type="protein sequence ID" value="CAH3038299.1"/>
    <property type="molecule type" value="Genomic_DNA"/>
</dbReference>
<feature type="transmembrane region" description="Helical" evidence="10">
    <location>
        <begin position="586"/>
        <end position="609"/>
    </location>
</feature>
<dbReference type="InterPro" id="IPR017452">
    <property type="entry name" value="GPCR_Rhodpsn_7TM"/>
</dbReference>
<name>A0ABN8MXM8_9CNID</name>
<evidence type="ECO:0000256" key="6">
    <source>
        <dbReference type="ARBA" id="ARBA00023136"/>
    </source>
</evidence>
<dbReference type="InterPro" id="IPR000276">
    <property type="entry name" value="GPCR_Rhodpsn"/>
</dbReference>
<keyword evidence="4 10" id="KW-1133">Transmembrane helix</keyword>
<evidence type="ECO:0000256" key="2">
    <source>
        <dbReference type="ARBA" id="ARBA00022475"/>
    </source>
</evidence>
<organism evidence="12 13">
    <name type="scientific">Porites lobata</name>
    <dbReference type="NCBI Taxonomy" id="104759"/>
    <lineage>
        <taxon>Eukaryota</taxon>
        <taxon>Metazoa</taxon>
        <taxon>Cnidaria</taxon>
        <taxon>Anthozoa</taxon>
        <taxon>Hexacorallia</taxon>
        <taxon>Scleractinia</taxon>
        <taxon>Fungiina</taxon>
        <taxon>Poritidae</taxon>
        <taxon>Porites</taxon>
    </lineage>
</organism>
<comment type="subcellular location">
    <subcellularLocation>
        <location evidence="1">Cell membrane</location>
        <topology evidence="1">Multi-pass membrane protein</topology>
    </subcellularLocation>
</comment>
<comment type="similarity">
    <text evidence="9">Belongs to the G-protein coupled receptor 1 family.</text>
</comment>
<dbReference type="PROSITE" id="PS00237">
    <property type="entry name" value="G_PROTEIN_RECEP_F1_1"/>
    <property type="match status" value="1"/>
</dbReference>
<keyword evidence="5 9" id="KW-0297">G-protein coupled receptor</keyword>
<dbReference type="PANTHER" id="PTHR24249:SF372">
    <property type="entry name" value="G-PROTEIN COUPLED RECEPTORS FAMILY 1 PROFILE DOMAIN-CONTAINING PROTEIN"/>
    <property type="match status" value="1"/>
</dbReference>
<feature type="transmembrane region" description="Helical" evidence="10">
    <location>
        <begin position="454"/>
        <end position="472"/>
    </location>
</feature>
<feature type="transmembrane region" description="Helical" evidence="10">
    <location>
        <begin position="376"/>
        <end position="399"/>
    </location>
</feature>
<dbReference type="SUPFAM" id="SSF81321">
    <property type="entry name" value="Family A G protein-coupled receptor-like"/>
    <property type="match status" value="3"/>
</dbReference>
<evidence type="ECO:0000256" key="5">
    <source>
        <dbReference type="ARBA" id="ARBA00023040"/>
    </source>
</evidence>
<evidence type="ECO:0000259" key="11">
    <source>
        <dbReference type="PROSITE" id="PS50262"/>
    </source>
</evidence>
<dbReference type="InterPro" id="IPR050569">
    <property type="entry name" value="TAAR"/>
</dbReference>
<feature type="transmembrane region" description="Helical" evidence="10">
    <location>
        <begin position="739"/>
        <end position="757"/>
    </location>
</feature>
<dbReference type="PRINTS" id="PR00237">
    <property type="entry name" value="GPCRRHODOPSN"/>
</dbReference>
<proteinExistence type="inferred from homology"/>
<dbReference type="CDD" id="cd00637">
    <property type="entry name" value="7tm_classA_rhodopsin-like"/>
    <property type="match status" value="3"/>
</dbReference>
<dbReference type="SMART" id="SM01381">
    <property type="entry name" value="7TM_GPCR_Srsx"/>
    <property type="match status" value="1"/>
</dbReference>
<dbReference type="Pfam" id="PF00001">
    <property type="entry name" value="7tm_1"/>
    <property type="match status" value="3"/>
</dbReference>
<feature type="transmembrane region" description="Helical" evidence="10">
    <location>
        <begin position="183"/>
        <end position="200"/>
    </location>
</feature>
<sequence>MSRGRVFQMIFVSWAIPVGFVITSFFLIKRNFVNIFAMFWEIFSCCFLIFCFSSMILVVYKHDRSSAILAKQLRFNHRGLTVRSQDRSAVTMMAIVIVVFLVCYAIYLRCSLVSLVHHRRCNDKVYKIPIKRRLLTKTNAFIISLAVADLGVGASVFPSEVFYEIVKTSDDSRSSLRCNINRIRWLVGYASVTSLCCLVLDRYVAIVKPLKYLNFMSRGRVIQMIFVSWAIPVGFVITSFFLPAPVKRNFVNIFAMFWEIFSCCFLIFCFSSMVLVVYKHDRSSATLAKQLRFNHRDLTVRSQDRSAVTMMAIVIVVFLVCYGIYLRCSLVALFHNLRCNDIVYKIPMLVLNSAINPWGIDRSQQKIKSNHSMETWFWVLGWVLSVLTITGNGFIISLVGRNRPLRTKTNAFIASLAVADFLVGVGVVPSLFFCEISGGGCKWSRAWSSWLPDLIRWLFGYASVFNLCSLVTDRYIAIVKPLKYVTCVTPRRVIQMIFLSWAIPFGFVTTTFFLVLFRVEYADFINASTMFFEVASCCIVVFCYCSMVLAVYKHDRSAAALAKQLRFNHKGLTFNKHDKSAFTMTTIVVVLFLICYGIHCRCGFVSLFLNLPSQQLPRLFIETPVDNKKYSTERVKLSFMTGTQKITYYFQLKICTDNNMESWFWILGWILSILTITGNGFIVLLVISQRKLRTKTNTLIVSLAVADFCVGAFAFPSLFFCEIRDGCNWPRPYASWVDFIRWLFAYASIMNLCSLALDRYMAVVKPMKYVNFITARRVIQLTLISWVIPLCLVIFAFFMVLYLTFSSCMIVLSVCSALLEIFFSCMLIFCFISMVTVVCKQTRSSAILAKQLRFNHGGFKFNAYDKSAVVMLAVVVGFALACCAIYMRCAFDQIWGNQTTHLSCKNDFKYKIPMFVLNSAINPLAYALFKRDIKRALKGHKLTSESTVSIHLPM</sequence>
<feature type="transmembrane region" description="Helical" evidence="10">
    <location>
        <begin position="493"/>
        <end position="517"/>
    </location>
</feature>
<feature type="domain" description="G-protein coupled receptors family 1 profile" evidence="11">
    <location>
        <begin position="121"/>
        <end position="360"/>
    </location>
</feature>
<feature type="transmembrane region" description="Helical" evidence="10">
    <location>
        <begin position="89"/>
        <end position="110"/>
    </location>
</feature>
<evidence type="ECO:0000256" key="7">
    <source>
        <dbReference type="ARBA" id="ARBA00023170"/>
    </source>
</evidence>
<feature type="transmembrane region" description="Helical" evidence="10">
    <location>
        <begin position="411"/>
        <end position="434"/>
    </location>
</feature>
<dbReference type="Proteomes" id="UP001159405">
    <property type="component" value="Unassembled WGS sequence"/>
</dbReference>
<evidence type="ECO:0000256" key="9">
    <source>
        <dbReference type="RuleBase" id="RU000688"/>
    </source>
</evidence>
<keyword evidence="3 9" id="KW-0812">Transmembrane</keyword>
<feature type="transmembrane region" description="Helical" evidence="10">
    <location>
        <begin position="778"/>
        <end position="803"/>
    </location>
</feature>
<feature type="domain" description="G-protein coupled receptors family 1 profile" evidence="11">
    <location>
        <begin position="678"/>
        <end position="926"/>
    </location>
</feature>
<dbReference type="PROSITE" id="PS50262">
    <property type="entry name" value="G_PROTEIN_RECEP_F1_2"/>
    <property type="match status" value="3"/>
</dbReference>
<feature type="transmembrane region" description="Helical" evidence="10">
    <location>
        <begin position="699"/>
        <end position="719"/>
    </location>
</feature>
<evidence type="ECO:0000256" key="8">
    <source>
        <dbReference type="ARBA" id="ARBA00023224"/>
    </source>
</evidence>
<feature type="transmembrane region" description="Helical" evidence="10">
    <location>
        <begin position="529"/>
        <end position="552"/>
    </location>
</feature>
<feature type="transmembrane region" description="Helical" evidence="10">
    <location>
        <begin position="221"/>
        <end position="242"/>
    </location>
</feature>
<keyword evidence="6 10" id="KW-0472">Membrane</keyword>
<feature type="transmembrane region" description="Helical" evidence="10">
    <location>
        <begin position="809"/>
        <end position="838"/>
    </location>
</feature>
<dbReference type="Gene3D" id="1.20.1070.10">
    <property type="entry name" value="Rhodopsin 7-helix transmembrane proteins"/>
    <property type="match status" value="4"/>
</dbReference>
<feature type="transmembrane region" description="Helical" evidence="10">
    <location>
        <begin position="6"/>
        <end position="28"/>
    </location>
</feature>
<comment type="caution">
    <text evidence="12">The sequence shown here is derived from an EMBL/GenBank/DDBJ whole genome shotgun (WGS) entry which is preliminary data.</text>
</comment>
<feature type="transmembrane region" description="Helical" evidence="10">
    <location>
        <begin position="912"/>
        <end position="929"/>
    </location>
</feature>
<feature type="transmembrane region" description="Helical" evidence="10">
    <location>
        <begin position="663"/>
        <end position="687"/>
    </location>
</feature>
<keyword evidence="8 9" id="KW-0807">Transducer</keyword>
<feature type="transmembrane region" description="Helical" evidence="10">
    <location>
        <begin position="140"/>
        <end position="163"/>
    </location>
</feature>
<evidence type="ECO:0000256" key="10">
    <source>
        <dbReference type="SAM" id="Phobius"/>
    </source>
</evidence>